<organism evidence="4 5">
    <name type="scientific">Apiospora rasikravindrae</name>
    <dbReference type="NCBI Taxonomy" id="990691"/>
    <lineage>
        <taxon>Eukaryota</taxon>
        <taxon>Fungi</taxon>
        <taxon>Dikarya</taxon>
        <taxon>Ascomycota</taxon>
        <taxon>Pezizomycotina</taxon>
        <taxon>Sordariomycetes</taxon>
        <taxon>Xylariomycetidae</taxon>
        <taxon>Amphisphaeriales</taxon>
        <taxon>Apiosporaceae</taxon>
        <taxon>Apiospora</taxon>
    </lineage>
</organism>
<protein>
    <submittedName>
        <fullName evidence="4">Subtilase</fullName>
    </submittedName>
</protein>
<dbReference type="Pfam" id="PF06280">
    <property type="entry name" value="fn3_5"/>
    <property type="match status" value="1"/>
</dbReference>
<comment type="similarity">
    <text evidence="1">Belongs to the peptidase S8 family.</text>
</comment>
<feature type="domain" description="C5a peptidase/Subtilisin-like protease SBT2-like Fn3-like" evidence="3">
    <location>
        <begin position="2"/>
        <end position="97"/>
    </location>
</feature>
<comment type="caution">
    <text evidence="4">The sequence shown here is derived from an EMBL/GenBank/DDBJ whole genome shotgun (WGS) entry which is preliminary data.</text>
</comment>
<name>A0ABR1T4Z8_9PEZI</name>
<keyword evidence="2" id="KW-0732">Signal</keyword>
<accession>A0ABR1T4Z8</accession>
<evidence type="ECO:0000313" key="5">
    <source>
        <dbReference type="Proteomes" id="UP001444661"/>
    </source>
</evidence>
<dbReference type="InterPro" id="IPR010435">
    <property type="entry name" value="C5a/SBT2-like_Fn3"/>
</dbReference>
<proteinExistence type="inferred from homology"/>
<dbReference type="EMBL" id="JAQQWK010000005">
    <property type="protein sequence ID" value="KAK8041665.1"/>
    <property type="molecule type" value="Genomic_DNA"/>
</dbReference>
<dbReference type="Proteomes" id="UP001444661">
    <property type="component" value="Unassembled WGS sequence"/>
</dbReference>
<evidence type="ECO:0000259" key="3">
    <source>
        <dbReference type="Pfam" id="PF06280"/>
    </source>
</evidence>
<keyword evidence="5" id="KW-1185">Reference proteome</keyword>
<reference evidence="4 5" key="1">
    <citation type="submission" date="2023-01" db="EMBL/GenBank/DDBJ databases">
        <title>Analysis of 21 Apiospora genomes using comparative genomics revels a genus with tremendous synthesis potential of carbohydrate active enzymes and secondary metabolites.</title>
        <authorList>
            <person name="Sorensen T."/>
        </authorList>
    </citation>
    <scope>NUCLEOTIDE SEQUENCE [LARGE SCALE GENOMIC DNA]</scope>
    <source>
        <strain evidence="4 5">CBS 33761</strain>
    </source>
</reference>
<evidence type="ECO:0000256" key="1">
    <source>
        <dbReference type="ARBA" id="ARBA00011073"/>
    </source>
</evidence>
<evidence type="ECO:0000256" key="2">
    <source>
        <dbReference type="ARBA" id="ARBA00022729"/>
    </source>
</evidence>
<gene>
    <name evidence="4" type="ORF">PG993_006188</name>
</gene>
<evidence type="ECO:0000313" key="4">
    <source>
        <dbReference type="EMBL" id="KAK8041665.1"/>
    </source>
</evidence>
<sequence>MSNTGKEEVTYKLGTIDAATAYTFSNQSYPDPLAEMNFVDSYATINLSESKVTLAPGARKLISVWATPPAVNATRLPVYSGYVTIKGTNGESLSLPYQGIAGSLRSTRVMDSTKLIVVGDGSWAYPPVNRTLTFHFSKPDSDKEHPPSSQPAAVARLTFGTPLVHIEAIKIGSGNVTLSNSTTNLGDILGSPQLWRNRGTSPFSWNGQLADKSYAPEGRYRFAVRALHVFGNEMNETDYDVLFTEDFKIRYR</sequence>